<sequence length="294" mass="32284">MIMGKSAQRRGRKVRKSRGRLRVGVVVPTYNEAETIGEALRRLVELDLRDLCVIVVDDGSPDGTADLAERIGGTWPEGRELDVVRRTSKDGLGRAYVAGMRRALELGCDVVVQMDADLSHPAEAVPRMVAALAGSNGRSTDRKTGKGARGKTAAKAKVKGAKGVKDAEGADVVVGSRYAEGGELDADWPWSRRLLSRAANLYVTVLLRMGLRDATAGFVAWRANLLKRIDLSTIRSNGYAFQVEMKWRARRLGARMREVPITFSERAAGASKMSLRVKLEGLALPWRLLFSRRR</sequence>
<proteinExistence type="inferred from homology"/>
<dbReference type="InterPro" id="IPR001173">
    <property type="entry name" value="Glyco_trans_2-like"/>
</dbReference>
<gene>
    <name evidence="5" type="ORF">SAMN05444320_105106</name>
</gene>
<evidence type="ECO:0000259" key="4">
    <source>
        <dbReference type="Pfam" id="PF00535"/>
    </source>
</evidence>
<keyword evidence="2 5" id="KW-0328">Glycosyltransferase</keyword>
<dbReference type="Proteomes" id="UP000184501">
    <property type="component" value="Unassembled WGS sequence"/>
</dbReference>
<dbReference type="InterPro" id="IPR039528">
    <property type="entry name" value="DPM1-like"/>
</dbReference>
<dbReference type="SUPFAM" id="SSF53448">
    <property type="entry name" value="Nucleotide-diphospho-sugar transferases"/>
    <property type="match status" value="1"/>
</dbReference>
<feature type="domain" description="Glycosyltransferase 2-like" evidence="4">
    <location>
        <begin position="25"/>
        <end position="133"/>
    </location>
</feature>
<dbReference type="GO" id="GO:0009247">
    <property type="term" value="P:glycolipid biosynthetic process"/>
    <property type="evidence" value="ECO:0007669"/>
    <property type="project" value="TreeGrafter"/>
</dbReference>
<dbReference type="AlphaFoldDB" id="A0A1M5ES25"/>
<dbReference type="PANTHER" id="PTHR43398:SF1">
    <property type="entry name" value="DOLICHOL-PHOSPHATE MANNOSYLTRANSFERASE SUBUNIT 1"/>
    <property type="match status" value="1"/>
</dbReference>
<dbReference type="STRING" id="2017.SAMN05444320_105106"/>
<keyword evidence="3 5" id="KW-0808">Transferase</keyword>
<evidence type="ECO:0000256" key="2">
    <source>
        <dbReference type="ARBA" id="ARBA00022676"/>
    </source>
</evidence>
<dbReference type="GO" id="GO:0016020">
    <property type="term" value="C:membrane"/>
    <property type="evidence" value="ECO:0007669"/>
    <property type="project" value="GOC"/>
</dbReference>
<evidence type="ECO:0000313" key="5">
    <source>
        <dbReference type="EMBL" id="SHF81944.1"/>
    </source>
</evidence>
<reference evidence="5 6" key="1">
    <citation type="submission" date="2016-11" db="EMBL/GenBank/DDBJ databases">
        <authorList>
            <person name="Jaros S."/>
            <person name="Januszkiewicz K."/>
            <person name="Wedrychowicz H."/>
        </authorList>
    </citation>
    <scope>NUCLEOTIDE SEQUENCE [LARGE SCALE GENOMIC DNA]</scope>
    <source>
        <strain evidence="5 6">DSM 44523</strain>
    </source>
</reference>
<organism evidence="5 6">
    <name type="scientific">Streptoalloteichus hindustanus</name>
    <dbReference type="NCBI Taxonomy" id="2017"/>
    <lineage>
        <taxon>Bacteria</taxon>
        <taxon>Bacillati</taxon>
        <taxon>Actinomycetota</taxon>
        <taxon>Actinomycetes</taxon>
        <taxon>Pseudonocardiales</taxon>
        <taxon>Pseudonocardiaceae</taxon>
        <taxon>Streptoalloteichus</taxon>
    </lineage>
</organism>
<dbReference type="Pfam" id="PF00535">
    <property type="entry name" value="Glycos_transf_2"/>
    <property type="match status" value="1"/>
</dbReference>
<accession>A0A1M5ES25</accession>
<dbReference type="Gene3D" id="3.90.550.10">
    <property type="entry name" value="Spore Coat Polysaccharide Biosynthesis Protein SpsA, Chain A"/>
    <property type="match status" value="1"/>
</dbReference>
<dbReference type="EMBL" id="FQVN01000005">
    <property type="protein sequence ID" value="SHF81944.1"/>
    <property type="molecule type" value="Genomic_DNA"/>
</dbReference>
<dbReference type="InterPro" id="IPR029044">
    <property type="entry name" value="Nucleotide-diphossugar_trans"/>
</dbReference>
<evidence type="ECO:0000256" key="1">
    <source>
        <dbReference type="ARBA" id="ARBA00006739"/>
    </source>
</evidence>
<dbReference type="GO" id="GO:0004582">
    <property type="term" value="F:dolichyl-phosphate beta-D-mannosyltransferase activity"/>
    <property type="evidence" value="ECO:0007669"/>
    <property type="project" value="InterPro"/>
</dbReference>
<protein>
    <submittedName>
        <fullName evidence="5">Dolichol-phosphate mannosyltransferase</fullName>
    </submittedName>
</protein>
<dbReference type="PANTHER" id="PTHR43398">
    <property type="entry name" value="DOLICHOL-PHOSPHATE MANNOSYLTRANSFERASE SUBUNIT 1"/>
    <property type="match status" value="1"/>
</dbReference>
<evidence type="ECO:0000313" key="6">
    <source>
        <dbReference type="Proteomes" id="UP000184501"/>
    </source>
</evidence>
<name>A0A1M5ES25_STRHI</name>
<keyword evidence="6" id="KW-1185">Reference proteome</keyword>
<dbReference type="CDD" id="cd06442">
    <property type="entry name" value="DPM1_like"/>
    <property type="match status" value="1"/>
</dbReference>
<comment type="similarity">
    <text evidence="1">Belongs to the glycosyltransferase 2 family.</text>
</comment>
<evidence type="ECO:0000256" key="3">
    <source>
        <dbReference type="ARBA" id="ARBA00022679"/>
    </source>
</evidence>